<name>A0A8S5UU45_9CAUD</name>
<accession>A0A8S5UU45</accession>
<protein>
    <submittedName>
        <fullName evidence="1">Uncharacterized protein</fullName>
    </submittedName>
</protein>
<evidence type="ECO:0000313" key="1">
    <source>
        <dbReference type="EMBL" id="DAF97963.1"/>
    </source>
</evidence>
<sequence>MWIAAWVPRLSTANPPARPRLSTAYPQVTHMAYATRARLASP</sequence>
<reference evidence="1" key="1">
    <citation type="journal article" date="2021" name="Proc. Natl. Acad. Sci. U.S.A.">
        <title>A Catalog of Tens of Thousands of Viruses from Human Metagenomes Reveals Hidden Associations with Chronic Diseases.</title>
        <authorList>
            <person name="Tisza M.J."/>
            <person name="Buck C.B."/>
        </authorList>
    </citation>
    <scope>NUCLEOTIDE SEQUENCE</scope>
    <source>
        <strain evidence="1">CtpyK9</strain>
    </source>
</reference>
<proteinExistence type="predicted"/>
<organism evidence="1">
    <name type="scientific">Siphoviridae sp. ctpyK9</name>
    <dbReference type="NCBI Taxonomy" id="2825679"/>
    <lineage>
        <taxon>Viruses</taxon>
        <taxon>Duplodnaviria</taxon>
        <taxon>Heunggongvirae</taxon>
        <taxon>Uroviricota</taxon>
        <taxon>Caudoviricetes</taxon>
    </lineage>
</organism>
<dbReference type="EMBL" id="BK016139">
    <property type="protein sequence ID" value="DAF97963.1"/>
    <property type="molecule type" value="Genomic_DNA"/>
</dbReference>